<reference evidence="6" key="1">
    <citation type="journal article" date="2019" name="Int. J. Syst. Evol. Microbiol.">
        <title>The Global Catalogue of Microorganisms (GCM) 10K type strain sequencing project: providing services to taxonomists for standard genome sequencing and annotation.</title>
        <authorList>
            <consortium name="The Broad Institute Genomics Platform"/>
            <consortium name="The Broad Institute Genome Sequencing Center for Infectious Disease"/>
            <person name="Wu L."/>
            <person name="Ma J."/>
        </authorList>
    </citation>
    <scope>NUCLEOTIDE SEQUENCE [LARGE SCALE GENOMIC DNA]</scope>
    <source>
        <strain evidence="6">CGMCC 4.7397</strain>
    </source>
</reference>
<sequence>MTKAIVVHHKSYATIEATVRSLRDSGIALGDILVVDNSEDEPPQQEVLRSLLDVEIIFIQNRGYGAAVNRGVEHLAESGPLTPYTLVTTHELVLAPESLRALAAALDRGGKVAAVGPKLLLHGTSSEQVWSVGGYLTKRLKLPRHNTVCSKPLRTSECHGVEWIDGACILYRTEVLQKHKLDESFFMYMEELEQQYRMRMDGWTVAHVPLARAWQATNGVPPYYLGRNMVILHSRHFGWWTTAAAVCHILAKESAKAILGRTIPKAPIAVLRGIWDGVQVVFRSR</sequence>
<dbReference type="EC" id="2.4.-.-" evidence="5"/>
<proteinExistence type="inferred from homology"/>
<gene>
    <name evidence="5" type="ORF">ACFQH9_06435</name>
</gene>
<evidence type="ECO:0000313" key="6">
    <source>
        <dbReference type="Proteomes" id="UP001596119"/>
    </source>
</evidence>
<dbReference type="RefSeq" id="WP_379564971.1">
    <property type="nucleotide sequence ID" value="NZ_JBHSQK010000011.1"/>
</dbReference>
<keyword evidence="3 5" id="KW-0328">Glycosyltransferase</keyword>
<evidence type="ECO:0000256" key="2">
    <source>
        <dbReference type="ARBA" id="ARBA00006739"/>
    </source>
</evidence>
<comment type="similarity">
    <text evidence="2">Belongs to the glycosyltransferase 2 family.</text>
</comment>
<comment type="caution">
    <text evidence="5">The sequence shown here is derived from an EMBL/GenBank/DDBJ whole genome shotgun (WGS) entry which is preliminary data.</text>
</comment>
<comment type="pathway">
    <text evidence="1">Cell wall biogenesis; cell wall polysaccharide biosynthesis.</text>
</comment>
<dbReference type="InterPro" id="IPR029044">
    <property type="entry name" value="Nucleotide-diphossugar_trans"/>
</dbReference>
<dbReference type="Gene3D" id="3.90.550.10">
    <property type="entry name" value="Spore Coat Polysaccharide Biosynthesis Protein SpsA, Chain A"/>
    <property type="match status" value="1"/>
</dbReference>
<evidence type="ECO:0000313" key="5">
    <source>
        <dbReference type="EMBL" id="MFC5947908.1"/>
    </source>
</evidence>
<keyword evidence="6" id="KW-1185">Reference proteome</keyword>
<dbReference type="SUPFAM" id="SSF53448">
    <property type="entry name" value="Nucleotide-diphospho-sugar transferases"/>
    <property type="match status" value="1"/>
</dbReference>
<evidence type="ECO:0000256" key="3">
    <source>
        <dbReference type="ARBA" id="ARBA00022676"/>
    </source>
</evidence>
<keyword evidence="4 5" id="KW-0808">Transferase</keyword>
<dbReference type="PANTHER" id="PTHR43179:SF12">
    <property type="entry name" value="GALACTOFURANOSYLTRANSFERASE GLFT2"/>
    <property type="match status" value="1"/>
</dbReference>
<protein>
    <submittedName>
        <fullName evidence="5">Glycosyltransferase</fullName>
        <ecNumber evidence="5">2.4.-.-</ecNumber>
    </submittedName>
</protein>
<dbReference type="GO" id="GO:0016757">
    <property type="term" value="F:glycosyltransferase activity"/>
    <property type="evidence" value="ECO:0007669"/>
    <property type="project" value="UniProtKB-KW"/>
</dbReference>
<dbReference type="Pfam" id="PF13641">
    <property type="entry name" value="Glyco_tranf_2_3"/>
    <property type="match status" value="1"/>
</dbReference>
<organism evidence="5 6">
    <name type="scientific">Pseudonocardia lutea</name>
    <dbReference type="NCBI Taxonomy" id="2172015"/>
    <lineage>
        <taxon>Bacteria</taxon>
        <taxon>Bacillati</taxon>
        <taxon>Actinomycetota</taxon>
        <taxon>Actinomycetes</taxon>
        <taxon>Pseudonocardiales</taxon>
        <taxon>Pseudonocardiaceae</taxon>
        <taxon>Pseudonocardia</taxon>
    </lineage>
</organism>
<evidence type="ECO:0000256" key="1">
    <source>
        <dbReference type="ARBA" id="ARBA00004776"/>
    </source>
</evidence>
<dbReference type="EMBL" id="JBHSQK010000011">
    <property type="protein sequence ID" value="MFC5947908.1"/>
    <property type="molecule type" value="Genomic_DNA"/>
</dbReference>
<evidence type="ECO:0000256" key="4">
    <source>
        <dbReference type="ARBA" id="ARBA00022679"/>
    </source>
</evidence>
<dbReference type="PANTHER" id="PTHR43179">
    <property type="entry name" value="RHAMNOSYLTRANSFERASE WBBL"/>
    <property type="match status" value="1"/>
</dbReference>
<accession>A0ABW1I4Q0</accession>
<dbReference type="Proteomes" id="UP001596119">
    <property type="component" value="Unassembled WGS sequence"/>
</dbReference>
<name>A0ABW1I4Q0_9PSEU</name>